<keyword evidence="9" id="KW-0325">Glycoprotein</keyword>
<feature type="compositionally biased region" description="Basic residues" evidence="10">
    <location>
        <begin position="45"/>
        <end position="59"/>
    </location>
</feature>
<feature type="compositionally biased region" description="Polar residues" evidence="10">
    <location>
        <begin position="1"/>
        <end position="13"/>
    </location>
</feature>
<dbReference type="Proteomes" id="UP001153069">
    <property type="component" value="Unassembled WGS sequence"/>
</dbReference>
<dbReference type="FunFam" id="3.80.10.10:FF:000383">
    <property type="entry name" value="Leucine-rich repeat receptor protein kinase EMS1"/>
    <property type="match status" value="1"/>
</dbReference>
<evidence type="ECO:0000256" key="6">
    <source>
        <dbReference type="ARBA" id="ARBA00022989"/>
    </source>
</evidence>
<dbReference type="Gene3D" id="3.80.10.10">
    <property type="entry name" value="Ribonuclease Inhibitor"/>
    <property type="match status" value="1"/>
</dbReference>
<evidence type="ECO:0000256" key="3">
    <source>
        <dbReference type="ARBA" id="ARBA00022692"/>
    </source>
</evidence>
<sequence length="737" mass="81197">MDPPNNGNSNNMESHGHNDDGDDEEFYNELGDDTESELLTAAQRSQRRNRWSWRPRRLRSSTGNDAAATTTAAHADGIFRNEEDHFPTSLLASSPPASAFPPVVAEEDPFNLFSTSMVPPSSPPSSTITSSTIAAPPLSPDATLVTEMEMEAEEALLLQELVQADEDDYEDDVTTKKDTNKKEKEDDETSYTNTTVTHSNNSGSNISATSSNVTHSFIPRTISTDSSTSHNDDNDHVDKDSDNSSSIISDDYYSDSDAGDSDKTVVGQKQQAQSRKGAQRQSKRRWRFRVGMRSTGNRLNILEEGSDEERSTDRTESRGTTTTPSSHDNWSQRSLHVLLGGACWTSRACQLLLVLALCGIVLLLVLAVLHVFVDGVSLFGGDSSTGTPEASPQDGLHPDDSTFLYYYWDPIIKLQGPRRPIQMLLPEFTLQALQNPDSPQSKAVAFVEGHPDYAFLPNWRKVQLVALAMFYICLNGPDWPADKRQHWLSYEHHECQWGDAGGDEYWGMSCHDYNPNDANDPGNAMQHLNLDWFLGFGLQGVSPKALDIAGGRLPNELIFLTRLETLGILNAGVHATAQDMIPPALVQLSSLRRLSFKYNQLVGTLPPYLGDMTQLRYLSLGSNHLGGTLLPRMQQLTQLTSLFLQSNQFEGSIPAEWTTGMTSLVEFSAIDNDLSGTIPSSRGGDEWQQLRYLFLDHNPKLKGTVPASLCELPQMTSILVPCSVDCGASCGSLCECY</sequence>
<evidence type="ECO:0000256" key="11">
    <source>
        <dbReference type="SAM" id="Phobius"/>
    </source>
</evidence>
<keyword evidence="8 12" id="KW-0675">Receptor</keyword>
<keyword evidence="13" id="KW-1185">Reference proteome</keyword>
<comment type="subcellular location">
    <subcellularLocation>
        <location evidence="1">Membrane</location>
        <topology evidence="1">Single-pass membrane protein</topology>
    </subcellularLocation>
</comment>
<evidence type="ECO:0000256" key="4">
    <source>
        <dbReference type="ARBA" id="ARBA00022729"/>
    </source>
</evidence>
<keyword evidence="2" id="KW-0433">Leucine-rich repeat</keyword>
<name>A0A9N8E0Q2_9STRA</name>
<dbReference type="GO" id="GO:0016020">
    <property type="term" value="C:membrane"/>
    <property type="evidence" value="ECO:0007669"/>
    <property type="project" value="UniProtKB-SubCell"/>
</dbReference>
<evidence type="ECO:0000256" key="7">
    <source>
        <dbReference type="ARBA" id="ARBA00023136"/>
    </source>
</evidence>
<keyword evidence="5" id="KW-0677">Repeat</keyword>
<accession>A0A9N8E0Q2</accession>
<feature type="compositionally biased region" description="Polar residues" evidence="10">
    <location>
        <begin position="190"/>
        <end position="215"/>
    </location>
</feature>
<dbReference type="EMBL" id="CAICTM010000533">
    <property type="protein sequence ID" value="CAB9512391.1"/>
    <property type="molecule type" value="Genomic_DNA"/>
</dbReference>
<comment type="caution">
    <text evidence="12">The sequence shown here is derived from an EMBL/GenBank/DDBJ whole genome shotgun (WGS) entry which is preliminary data.</text>
</comment>
<evidence type="ECO:0000256" key="1">
    <source>
        <dbReference type="ARBA" id="ARBA00004167"/>
    </source>
</evidence>
<dbReference type="OrthoDB" id="195103at2759"/>
<keyword evidence="7 11" id="KW-0472">Membrane</keyword>
<feature type="compositionally biased region" description="Low complexity" evidence="10">
    <location>
        <begin position="66"/>
        <end position="75"/>
    </location>
</feature>
<organism evidence="12 13">
    <name type="scientific">Seminavis robusta</name>
    <dbReference type="NCBI Taxonomy" id="568900"/>
    <lineage>
        <taxon>Eukaryota</taxon>
        <taxon>Sar</taxon>
        <taxon>Stramenopiles</taxon>
        <taxon>Ochrophyta</taxon>
        <taxon>Bacillariophyta</taxon>
        <taxon>Bacillariophyceae</taxon>
        <taxon>Bacillariophycidae</taxon>
        <taxon>Naviculales</taxon>
        <taxon>Naviculaceae</taxon>
        <taxon>Seminavis</taxon>
    </lineage>
</organism>
<keyword evidence="3 11" id="KW-0812">Transmembrane</keyword>
<proteinExistence type="predicted"/>
<feature type="transmembrane region" description="Helical" evidence="11">
    <location>
        <begin position="351"/>
        <end position="373"/>
    </location>
</feature>
<feature type="region of interest" description="Disordered" evidence="10">
    <location>
        <begin position="116"/>
        <end position="135"/>
    </location>
</feature>
<evidence type="ECO:0000313" key="12">
    <source>
        <dbReference type="EMBL" id="CAB9512391.1"/>
    </source>
</evidence>
<feature type="region of interest" description="Disordered" evidence="10">
    <location>
        <begin position="1"/>
        <end position="80"/>
    </location>
</feature>
<evidence type="ECO:0000256" key="5">
    <source>
        <dbReference type="ARBA" id="ARBA00022737"/>
    </source>
</evidence>
<feature type="compositionally biased region" description="Basic and acidic residues" evidence="10">
    <location>
        <begin position="230"/>
        <end position="242"/>
    </location>
</feature>
<dbReference type="InterPro" id="IPR032675">
    <property type="entry name" value="LRR_dom_sf"/>
</dbReference>
<dbReference type="SUPFAM" id="SSF52058">
    <property type="entry name" value="L domain-like"/>
    <property type="match status" value="1"/>
</dbReference>
<dbReference type="PANTHER" id="PTHR27000">
    <property type="entry name" value="LEUCINE-RICH REPEAT RECEPTOR-LIKE PROTEIN KINASE FAMILY PROTEIN-RELATED"/>
    <property type="match status" value="1"/>
</dbReference>
<keyword evidence="4" id="KW-0732">Signal</keyword>
<dbReference type="GO" id="GO:0016301">
    <property type="term" value="F:kinase activity"/>
    <property type="evidence" value="ECO:0007669"/>
    <property type="project" value="UniProtKB-KW"/>
</dbReference>
<protein>
    <submittedName>
        <fullName evidence="12">Leucine-rich repeat receptor-like protein kinase</fullName>
    </submittedName>
</protein>
<feature type="compositionally biased region" description="Basic and acidic residues" evidence="10">
    <location>
        <begin position="308"/>
        <end position="317"/>
    </location>
</feature>
<feature type="region of interest" description="Disordered" evidence="10">
    <location>
        <begin position="163"/>
        <end position="329"/>
    </location>
</feature>
<evidence type="ECO:0000256" key="2">
    <source>
        <dbReference type="ARBA" id="ARBA00022614"/>
    </source>
</evidence>
<feature type="compositionally biased region" description="Polar residues" evidence="10">
    <location>
        <begin position="267"/>
        <end position="276"/>
    </location>
</feature>
<reference evidence="12" key="1">
    <citation type="submission" date="2020-06" db="EMBL/GenBank/DDBJ databases">
        <authorList>
            <consortium name="Plant Systems Biology data submission"/>
        </authorList>
    </citation>
    <scope>NUCLEOTIDE SEQUENCE</scope>
    <source>
        <strain evidence="12">D6</strain>
    </source>
</reference>
<dbReference type="PANTHER" id="PTHR27000:SF809">
    <property type="entry name" value="OS05G0170300 PROTEIN"/>
    <property type="match status" value="1"/>
</dbReference>
<feature type="compositionally biased region" description="Low complexity" evidence="10">
    <location>
        <begin position="124"/>
        <end position="135"/>
    </location>
</feature>
<evidence type="ECO:0000256" key="8">
    <source>
        <dbReference type="ARBA" id="ARBA00023170"/>
    </source>
</evidence>
<gene>
    <name evidence="12" type="ORF">SEMRO_534_G161760.1</name>
</gene>
<evidence type="ECO:0000256" key="9">
    <source>
        <dbReference type="ARBA" id="ARBA00023180"/>
    </source>
</evidence>
<keyword evidence="12" id="KW-0808">Transferase</keyword>
<feature type="compositionally biased region" description="Acidic residues" evidence="10">
    <location>
        <begin position="163"/>
        <end position="172"/>
    </location>
</feature>
<evidence type="ECO:0000313" key="13">
    <source>
        <dbReference type="Proteomes" id="UP001153069"/>
    </source>
</evidence>
<evidence type="ECO:0000256" key="10">
    <source>
        <dbReference type="SAM" id="MobiDB-lite"/>
    </source>
</evidence>
<dbReference type="AlphaFoldDB" id="A0A9N8E0Q2"/>
<feature type="compositionally biased region" description="Basic and acidic residues" evidence="10">
    <location>
        <begin position="173"/>
        <end position="184"/>
    </location>
</feature>
<feature type="compositionally biased region" description="Basic residues" evidence="10">
    <location>
        <begin position="277"/>
        <end position="290"/>
    </location>
</feature>
<keyword evidence="6 11" id="KW-1133">Transmembrane helix</keyword>
<keyword evidence="12" id="KW-0418">Kinase</keyword>
<feature type="compositionally biased region" description="Acidic residues" evidence="10">
    <location>
        <begin position="20"/>
        <end position="36"/>
    </location>
</feature>